<evidence type="ECO:0000256" key="2">
    <source>
        <dbReference type="SAM" id="Phobius"/>
    </source>
</evidence>
<feature type="compositionally biased region" description="Low complexity" evidence="1">
    <location>
        <begin position="291"/>
        <end position="369"/>
    </location>
</feature>
<feature type="region of interest" description="Disordered" evidence="1">
    <location>
        <begin position="129"/>
        <end position="161"/>
    </location>
</feature>
<evidence type="ECO:0000256" key="1">
    <source>
        <dbReference type="SAM" id="MobiDB-lite"/>
    </source>
</evidence>
<keyword evidence="2" id="KW-0472">Membrane</keyword>
<feature type="compositionally biased region" description="Basic and acidic residues" evidence="1">
    <location>
        <begin position="381"/>
        <end position="390"/>
    </location>
</feature>
<evidence type="ECO:0000313" key="3">
    <source>
        <dbReference type="EMBL" id="PMB97674.1"/>
    </source>
</evidence>
<sequence>MFAVPAVASTSTAPDSQNASSQGDSKKDEPEASVESETVTQSDIANKDEGIDFSAEGFTGDKTASVVVTGTDGTDYKADEKLTVNDKGEVNGSYFFTTTGGAKVPLGEYKLKLVGNDTKTESTEATFTVVSDSEAPAPTPTPTATETQTQTPSDTPTAPEVKIGELKAGAADINEKAFASEGLAFTGEGFSPELKTNVTVTAPAEQGEEPQTVNANVTTDKDGKLAFTVKGAPTTNGPATAAAGESDAQTEAPKDDEAEAPLEIAVKPGTYTVEVGAEGTDKKATATFNVTAAPSPTPSQTSTPTPSETPSETPSATPSENPSATPTENPSGEPTETPSETPTGEPSATPSDTPSATPSETPSETTAPSKSPVPTGQPTESDDKKAEPKLTIDPLEIASADFGKDGVKIIGENFEPGQKITMVVNHAQGKVKQYTTEVTADDNGVAAFRVRAVTTPVLGQYNVTVHPSDAAADGDEALHGSFTVITNGSSVGDETTGDTKKGTSGGTDLPRTGAELTGLAMGAGLLVIGAAAVVITRRRTAGGNGPADI</sequence>
<accession>A0A2N6PG68</accession>
<feature type="compositionally biased region" description="Low complexity" evidence="1">
    <location>
        <begin position="132"/>
        <end position="159"/>
    </location>
</feature>
<feature type="region of interest" description="Disordered" evidence="1">
    <location>
        <begin position="485"/>
        <end position="510"/>
    </location>
</feature>
<comment type="caution">
    <text evidence="3">The sequence shown here is derived from an EMBL/GenBank/DDBJ whole genome shotgun (WGS) entry which is preliminary data.</text>
</comment>
<organism evidence="3 4">
    <name type="scientific">Brevibacterium luteolum</name>
    <dbReference type="NCBI Taxonomy" id="199591"/>
    <lineage>
        <taxon>Bacteria</taxon>
        <taxon>Bacillati</taxon>
        <taxon>Actinomycetota</taxon>
        <taxon>Actinomycetes</taxon>
        <taxon>Micrococcales</taxon>
        <taxon>Brevibacteriaceae</taxon>
        <taxon>Brevibacterium</taxon>
    </lineage>
</organism>
<keyword evidence="2" id="KW-0812">Transmembrane</keyword>
<keyword evidence="4" id="KW-1185">Reference proteome</keyword>
<name>A0A2N6PG68_9MICO</name>
<feature type="transmembrane region" description="Helical" evidence="2">
    <location>
        <begin position="516"/>
        <end position="535"/>
    </location>
</feature>
<dbReference type="EMBL" id="PNFZ01000005">
    <property type="protein sequence ID" value="PMB97674.1"/>
    <property type="molecule type" value="Genomic_DNA"/>
</dbReference>
<reference evidence="3 4" key="1">
    <citation type="submission" date="2017-09" db="EMBL/GenBank/DDBJ databases">
        <title>Bacterial strain isolated from the female urinary microbiota.</title>
        <authorList>
            <person name="Thomas-White K."/>
            <person name="Kumar N."/>
            <person name="Forster S."/>
            <person name="Putonti C."/>
            <person name="Lawley T."/>
            <person name="Wolfe A.J."/>
        </authorList>
    </citation>
    <scope>NUCLEOTIDE SEQUENCE [LARGE SCALE GENOMIC DNA]</scope>
    <source>
        <strain evidence="3 4">UMB0680</strain>
    </source>
</reference>
<gene>
    <name evidence="3" type="ORF">CJ198_09720</name>
</gene>
<feature type="compositionally biased region" description="Polar residues" evidence="1">
    <location>
        <begin position="35"/>
        <end position="44"/>
    </location>
</feature>
<dbReference type="AlphaFoldDB" id="A0A2N6PG68"/>
<feature type="compositionally biased region" description="Polar residues" evidence="1">
    <location>
        <begin position="209"/>
        <end position="218"/>
    </location>
</feature>
<dbReference type="NCBIfam" id="TIGR01167">
    <property type="entry name" value="LPXTG_anchor"/>
    <property type="match status" value="1"/>
</dbReference>
<protein>
    <recommendedName>
        <fullName evidence="5">LPXTG cell wall anchor domain-containing protein</fullName>
    </recommendedName>
</protein>
<keyword evidence="2" id="KW-1133">Transmembrane helix</keyword>
<feature type="compositionally biased region" description="Polar residues" evidence="1">
    <location>
        <begin position="8"/>
        <end position="23"/>
    </location>
</feature>
<evidence type="ECO:0008006" key="5">
    <source>
        <dbReference type="Google" id="ProtNLM"/>
    </source>
</evidence>
<feature type="region of interest" description="Disordered" evidence="1">
    <location>
        <begin position="1"/>
        <end position="66"/>
    </location>
</feature>
<proteinExistence type="predicted"/>
<evidence type="ECO:0000313" key="4">
    <source>
        <dbReference type="Proteomes" id="UP000235703"/>
    </source>
</evidence>
<feature type="region of interest" description="Disordered" evidence="1">
    <location>
        <begin position="202"/>
        <end position="392"/>
    </location>
</feature>
<feature type="compositionally biased region" description="Low complexity" evidence="1">
    <location>
        <begin position="231"/>
        <end position="244"/>
    </location>
</feature>
<dbReference type="Proteomes" id="UP000235703">
    <property type="component" value="Unassembled WGS sequence"/>
</dbReference>